<keyword evidence="1" id="KW-0732">Signal</keyword>
<protein>
    <submittedName>
        <fullName evidence="2">Uncharacterized protein</fullName>
    </submittedName>
</protein>
<evidence type="ECO:0000256" key="1">
    <source>
        <dbReference type="SAM" id="SignalP"/>
    </source>
</evidence>
<proteinExistence type="predicted"/>
<feature type="non-terminal residue" evidence="2">
    <location>
        <position position="301"/>
    </location>
</feature>
<evidence type="ECO:0000313" key="2">
    <source>
        <dbReference type="EMBL" id="CAH2056284.1"/>
    </source>
</evidence>
<name>A0ABN8IF54_9NEOP</name>
<feature type="chain" id="PRO_5046647727" evidence="1">
    <location>
        <begin position="21"/>
        <end position="301"/>
    </location>
</feature>
<gene>
    <name evidence="2" type="ORF">IPOD504_LOCUS9520</name>
</gene>
<reference evidence="2" key="1">
    <citation type="submission" date="2022-03" db="EMBL/GenBank/DDBJ databases">
        <authorList>
            <person name="Martin H S."/>
        </authorList>
    </citation>
    <scope>NUCLEOTIDE SEQUENCE</scope>
</reference>
<dbReference type="EMBL" id="OW152835">
    <property type="protein sequence ID" value="CAH2056284.1"/>
    <property type="molecule type" value="Genomic_DNA"/>
</dbReference>
<organism evidence="2 3">
    <name type="scientific">Iphiclides podalirius</name>
    <name type="common">scarce swallowtail</name>
    <dbReference type="NCBI Taxonomy" id="110791"/>
    <lineage>
        <taxon>Eukaryota</taxon>
        <taxon>Metazoa</taxon>
        <taxon>Ecdysozoa</taxon>
        <taxon>Arthropoda</taxon>
        <taxon>Hexapoda</taxon>
        <taxon>Insecta</taxon>
        <taxon>Pterygota</taxon>
        <taxon>Neoptera</taxon>
        <taxon>Endopterygota</taxon>
        <taxon>Lepidoptera</taxon>
        <taxon>Glossata</taxon>
        <taxon>Ditrysia</taxon>
        <taxon>Papilionoidea</taxon>
        <taxon>Papilionidae</taxon>
        <taxon>Papilioninae</taxon>
        <taxon>Iphiclides</taxon>
    </lineage>
</organism>
<feature type="signal peptide" evidence="1">
    <location>
        <begin position="1"/>
        <end position="20"/>
    </location>
</feature>
<keyword evidence="3" id="KW-1185">Reference proteome</keyword>
<dbReference type="Proteomes" id="UP000837857">
    <property type="component" value="Chromosome 23"/>
</dbReference>
<sequence length="301" mass="32493">MAANILKFLLLEIIFNEVIASYLPHQQKYYQVPSQQYYQLPGTGSTGTATSSYASPPSATYQSAVVPSFIEYSAYTPAKPYNPAAEKLPSYNTPPVASAQPSPLPINNTPNPKNVPSLTTPPFDSNVLNNLAIALQLLIVSNLLNMPVPERIEKSNTILPLRKTSANEYGPVQNINPISAYFASSNLDTYPSAGVPSNPEAQGYQAYFESNSNDPSANPQYVPNANYLGSSNNFGGLLGSLGVPPAKARPGLNLKSPYDAISSPPETPPHSPFEYRKADFQSPYAAILAADSYKDLFSMDF</sequence>
<evidence type="ECO:0000313" key="3">
    <source>
        <dbReference type="Proteomes" id="UP000837857"/>
    </source>
</evidence>
<accession>A0ABN8IF54</accession>